<evidence type="ECO:0000313" key="1">
    <source>
        <dbReference type="EMBL" id="MBM9621330.1"/>
    </source>
</evidence>
<sequence length="63" mass="7047">MHVADVHLTLHRLRADELRAEAARAVPREPIRTRLGWTLVGLGLYLVRRPAGHGTTTTRARLA</sequence>
<dbReference type="EMBL" id="JAFEJA010000001">
    <property type="protein sequence ID" value="MBM9621330.1"/>
    <property type="molecule type" value="Genomic_DNA"/>
</dbReference>
<dbReference type="Proteomes" id="UP000664109">
    <property type="component" value="Unassembled WGS sequence"/>
</dbReference>
<proteinExistence type="predicted"/>
<protein>
    <submittedName>
        <fullName evidence="1">Uncharacterized protein</fullName>
    </submittedName>
</protein>
<keyword evidence="2" id="KW-1185">Reference proteome</keyword>
<evidence type="ECO:0000313" key="2">
    <source>
        <dbReference type="Proteomes" id="UP000664109"/>
    </source>
</evidence>
<comment type="caution">
    <text evidence="1">The sequence shown here is derived from an EMBL/GenBank/DDBJ whole genome shotgun (WGS) entry which is preliminary data.</text>
</comment>
<organism evidence="1 2">
    <name type="scientific">Streptomyces zhihengii</name>
    <dbReference type="NCBI Taxonomy" id="1818004"/>
    <lineage>
        <taxon>Bacteria</taxon>
        <taxon>Bacillati</taxon>
        <taxon>Actinomycetota</taxon>
        <taxon>Actinomycetes</taxon>
        <taxon>Kitasatosporales</taxon>
        <taxon>Streptomycetaceae</taxon>
        <taxon>Streptomyces</taxon>
    </lineage>
</organism>
<accession>A0ABS2UXA3</accession>
<gene>
    <name evidence="1" type="ORF">JE024_21815</name>
</gene>
<name>A0ABS2UXA3_9ACTN</name>
<reference evidence="1 2" key="1">
    <citation type="journal article" date="2016" name="Arch. Microbiol.">
        <title>Streptomyces zhihengii sp. nov., isolated from rhizospheric soil of Psammosilene tunicoides.</title>
        <authorList>
            <person name="Huang M.J."/>
            <person name="Fei J.J."/>
            <person name="Salam N."/>
            <person name="Kim C.J."/>
            <person name="Hozzein W.N."/>
            <person name="Xiao M."/>
            <person name="Huang H.Q."/>
            <person name="Li W.J."/>
        </authorList>
    </citation>
    <scope>NUCLEOTIDE SEQUENCE [LARGE SCALE GENOMIC DNA]</scope>
    <source>
        <strain evidence="1 2">YIM T102</strain>
    </source>
</reference>
<dbReference type="RefSeq" id="WP_205375203.1">
    <property type="nucleotide sequence ID" value="NZ_JAFEJA010000001.1"/>
</dbReference>